<dbReference type="Pfam" id="PF13923">
    <property type="entry name" value="zf-C3HC4_2"/>
    <property type="match status" value="1"/>
</dbReference>
<name>A0A6G0TEQ1_APHGL</name>
<dbReference type="PROSITE" id="PS00518">
    <property type="entry name" value="ZF_RING_1"/>
    <property type="match status" value="1"/>
</dbReference>
<evidence type="ECO:0000256" key="5">
    <source>
        <dbReference type="ARBA" id="ARBA00022833"/>
    </source>
</evidence>
<sequence>MHIFFTMLEDIKNVMSSKRLNSDSNTPQAFIQDLKTGKLSEVKIDSNFLFGRAKQSSIVIEELYISRSHSTISYANGQFFLEDNNSFTGTYLNYKKISNVKVQLQNGDLIAYTDRSNTWEYLYKFCLSNSKKKPRLDEENAALKDNRLLKLKINKLQALINELKQENKESIHNARFAMSNVKKLINKSTELNKNLKNKTIELQIQNRELIKKLNISSEQCEKLKAESLDTKTAQDEEPIEIFKTQINRLLENDFQCSICNEVMLRVQTYYLFTNVIIIKLCFFFSIFFIKASTANCNHTFCESCLNKWLSKSKLCPVCRSIVHNTTYCLALDNYITNLCDILGGTIKEQRTALQRERNGPPPQMAKRGRRRANPSIRNRRETTYDITTSGDVLSTRDNATTLAIRRNNAMFLAYNLQPVLDIVDLTNNTSR</sequence>
<keyword evidence="13" id="KW-1185">Reference proteome</keyword>
<feature type="region of interest" description="Disordered" evidence="8">
    <location>
        <begin position="355"/>
        <end position="381"/>
    </location>
</feature>
<comment type="similarity">
    <text evidence="1">Belongs to the CHFR family.</text>
</comment>
<dbReference type="Proteomes" id="UP000475862">
    <property type="component" value="Unassembled WGS sequence"/>
</dbReference>
<feature type="transmembrane region" description="Helical" evidence="9">
    <location>
        <begin position="269"/>
        <end position="289"/>
    </location>
</feature>
<evidence type="ECO:0000313" key="12">
    <source>
        <dbReference type="EMBL" id="KAE9531626.1"/>
    </source>
</evidence>
<keyword evidence="3" id="KW-0479">Metal-binding</keyword>
<protein>
    <recommendedName>
        <fullName evidence="2">E3 ubiquitin-protein ligase CHFR</fullName>
    </recommendedName>
</protein>
<proteinExistence type="inferred from homology"/>
<evidence type="ECO:0000259" key="10">
    <source>
        <dbReference type="PROSITE" id="PS50006"/>
    </source>
</evidence>
<dbReference type="GO" id="GO:0004842">
    <property type="term" value="F:ubiquitin-protein transferase activity"/>
    <property type="evidence" value="ECO:0007669"/>
    <property type="project" value="TreeGrafter"/>
</dbReference>
<evidence type="ECO:0000256" key="1">
    <source>
        <dbReference type="ARBA" id="ARBA00005797"/>
    </source>
</evidence>
<evidence type="ECO:0000256" key="9">
    <source>
        <dbReference type="SAM" id="Phobius"/>
    </source>
</evidence>
<dbReference type="SUPFAM" id="SSF49879">
    <property type="entry name" value="SMAD/FHA domain"/>
    <property type="match status" value="1"/>
</dbReference>
<keyword evidence="4 6" id="KW-0863">Zinc-finger</keyword>
<feature type="coiled-coil region" evidence="7">
    <location>
        <begin position="146"/>
        <end position="226"/>
    </location>
</feature>
<dbReference type="Gene3D" id="3.30.40.10">
    <property type="entry name" value="Zinc/RING finger domain, C3HC4 (zinc finger)"/>
    <property type="match status" value="1"/>
</dbReference>
<reference evidence="12 13" key="1">
    <citation type="submission" date="2019-08" db="EMBL/GenBank/DDBJ databases">
        <title>The genome of the soybean aphid Biotype 1, its phylome, world population structure and adaptation to the North American continent.</title>
        <authorList>
            <person name="Giordano R."/>
            <person name="Donthu R.K."/>
            <person name="Hernandez A.G."/>
            <person name="Wright C.L."/>
            <person name="Zimin A.V."/>
        </authorList>
    </citation>
    <scope>NUCLEOTIDE SEQUENCE [LARGE SCALE GENOMIC DNA]</scope>
    <source>
        <tissue evidence="12">Whole aphids</tissue>
    </source>
</reference>
<dbReference type="InterPro" id="IPR000253">
    <property type="entry name" value="FHA_dom"/>
</dbReference>
<dbReference type="PANTHER" id="PTHR16079">
    <property type="entry name" value="UBIQUITIN LIGASE PROTEIN CHFR"/>
    <property type="match status" value="1"/>
</dbReference>
<keyword evidence="7" id="KW-0175">Coiled coil</keyword>
<dbReference type="GO" id="GO:0006511">
    <property type="term" value="P:ubiquitin-dependent protein catabolic process"/>
    <property type="evidence" value="ECO:0007669"/>
    <property type="project" value="TreeGrafter"/>
</dbReference>
<keyword evidence="9" id="KW-0472">Membrane</keyword>
<feature type="domain" description="FHA" evidence="10">
    <location>
        <begin position="48"/>
        <end position="97"/>
    </location>
</feature>
<dbReference type="SMART" id="SM00184">
    <property type="entry name" value="RING"/>
    <property type="match status" value="1"/>
</dbReference>
<dbReference type="InterPro" id="IPR008984">
    <property type="entry name" value="SMAD_FHA_dom_sf"/>
</dbReference>
<evidence type="ECO:0000259" key="11">
    <source>
        <dbReference type="PROSITE" id="PS50089"/>
    </source>
</evidence>
<dbReference type="InterPro" id="IPR017907">
    <property type="entry name" value="Znf_RING_CS"/>
</dbReference>
<dbReference type="PROSITE" id="PS50006">
    <property type="entry name" value="FHA_DOMAIN"/>
    <property type="match status" value="1"/>
</dbReference>
<dbReference type="GO" id="GO:0005634">
    <property type="term" value="C:nucleus"/>
    <property type="evidence" value="ECO:0007669"/>
    <property type="project" value="TreeGrafter"/>
</dbReference>
<keyword evidence="9" id="KW-1133">Transmembrane helix</keyword>
<evidence type="ECO:0000256" key="2">
    <source>
        <dbReference type="ARBA" id="ARBA00017908"/>
    </source>
</evidence>
<dbReference type="PANTHER" id="PTHR16079:SF4">
    <property type="entry name" value="E3 UBIQUITIN-PROTEIN LIGASE CHFR"/>
    <property type="match status" value="1"/>
</dbReference>
<gene>
    <name evidence="12" type="ORF">AGLY_010832</name>
</gene>
<evidence type="ECO:0000256" key="6">
    <source>
        <dbReference type="PROSITE-ProRule" id="PRU00175"/>
    </source>
</evidence>
<dbReference type="InterPro" id="IPR052256">
    <property type="entry name" value="E3_ubiquitin-ligase_CHFR"/>
</dbReference>
<dbReference type="PROSITE" id="PS50089">
    <property type="entry name" value="ZF_RING_2"/>
    <property type="match status" value="1"/>
</dbReference>
<keyword evidence="9" id="KW-0812">Transmembrane</keyword>
<evidence type="ECO:0000256" key="7">
    <source>
        <dbReference type="SAM" id="Coils"/>
    </source>
</evidence>
<dbReference type="CDD" id="cd00060">
    <property type="entry name" value="FHA"/>
    <property type="match status" value="1"/>
</dbReference>
<dbReference type="Gene3D" id="2.60.200.20">
    <property type="match status" value="1"/>
</dbReference>
<feature type="domain" description="RING-type" evidence="11">
    <location>
        <begin position="256"/>
        <end position="319"/>
    </location>
</feature>
<dbReference type="Pfam" id="PF00498">
    <property type="entry name" value="FHA"/>
    <property type="match status" value="1"/>
</dbReference>
<dbReference type="GO" id="GO:0016567">
    <property type="term" value="P:protein ubiquitination"/>
    <property type="evidence" value="ECO:0007669"/>
    <property type="project" value="TreeGrafter"/>
</dbReference>
<evidence type="ECO:0000256" key="8">
    <source>
        <dbReference type="SAM" id="MobiDB-lite"/>
    </source>
</evidence>
<dbReference type="OrthoDB" id="6630288at2759"/>
<comment type="caution">
    <text evidence="12">The sequence shown here is derived from an EMBL/GenBank/DDBJ whole genome shotgun (WGS) entry which is preliminary data.</text>
</comment>
<dbReference type="SUPFAM" id="SSF57850">
    <property type="entry name" value="RING/U-box"/>
    <property type="match status" value="1"/>
</dbReference>
<dbReference type="GO" id="GO:0008270">
    <property type="term" value="F:zinc ion binding"/>
    <property type="evidence" value="ECO:0007669"/>
    <property type="project" value="UniProtKB-KW"/>
</dbReference>
<evidence type="ECO:0000256" key="3">
    <source>
        <dbReference type="ARBA" id="ARBA00022723"/>
    </source>
</evidence>
<organism evidence="12 13">
    <name type="scientific">Aphis glycines</name>
    <name type="common">Soybean aphid</name>
    <dbReference type="NCBI Taxonomy" id="307491"/>
    <lineage>
        <taxon>Eukaryota</taxon>
        <taxon>Metazoa</taxon>
        <taxon>Ecdysozoa</taxon>
        <taxon>Arthropoda</taxon>
        <taxon>Hexapoda</taxon>
        <taxon>Insecta</taxon>
        <taxon>Pterygota</taxon>
        <taxon>Neoptera</taxon>
        <taxon>Paraneoptera</taxon>
        <taxon>Hemiptera</taxon>
        <taxon>Sternorrhyncha</taxon>
        <taxon>Aphidomorpha</taxon>
        <taxon>Aphidoidea</taxon>
        <taxon>Aphididae</taxon>
        <taxon>Aphidini</taxon>
        <taxon>Aphis</taxon>
        <taxon>Aphis</taxon>
    </lineage>
</organism>
<dbReference type="AlphaFoldDB" id="A0A6G0TEQ1"/>
<keyword evidence="5" id="KW-0862">Zinc</keyword>
<dbReference type="InterPro" id="IPR013083">
    <property type="entry name" value="Znf_RING/FYVE/PHD"/>
</dbReference>
<dbReference type="SMART" id="SM00240">
    <property type="entry name" value="FHA"/>
    <property type="match status" value="1"/>
</dbReference>
<accession>A0A6G0TEQ1</accession>
<dbReference type="EMBL" id="VYZN01000041">
    <property type="protein sequence ID" value="KAE9531626.1"/>
    <property type="molecule type" value="Genomic_DNA"/>
</dbReference>
<dbReference type="InterPro" id="IPR001841">
    <property type="entry name" value="Znf_RING"/>
</dbReference>
<evidence type="ECO:0000256" key="4">
    <source>
        <dbReference type="ARBA" id="ARBA00022771"/>
    </source>
</evidence>
<evidence type="ECO:0000313" key="13">
    <source>
        <dbReference type="Proteomes" id="UP000475862"/>
    </source>
</evidence>